<protein>
    <recommendedName>
        <fullName evidence="1">Flagellar protein FlgJ N-terminal domain-containing protein</fullName>
    </recommendedName>
</protein>
<evidence type="ECO:0000313" key="2">
    <source>
        <dbReference type="EMBL" id="EDM23548.1"/>
    </source>
</evidence>
<comment type="caution">
    <text evidence="2">The sequence shown here is derived from an EMBL/GenBank/DDBJ whole genome shotgun (WGS) entry which is preliminary data.</text>
</comment>
<dbReference type="Proteomes" id="UP000003288">
    <property type="component" value="Unassembled WGS sequence"/>
</dbReference>
<evidence type="ECO:0000259" key="1">
    <source>
        <dbReference type="Pfam" id="PF10135"/>
    </source>
</evidence>
<dbReference type="Pfam" id="PF10135">
    <property type="entry name" value="Rod-binding"/>
    <property type="match status" value="1"/>
</dbReference>
<reference evidence="2 3" key="1">
    <citation type="journal article" date="2011" name="Stand. Genomic Sci.">
        <title>Draft genome sequence of Caminibacter mediatlanticus strain TB-2, an epsilonproteobacterium isolated from a deep-sea hydrothermal vent.</title>
        <authorList>
            <person name="Giovannelli D."/>
            <person name="Ferriera S."/>
            <person name="Johnson J."/>
            <person name="Kravitz S."/>
            <person name="Perez-Rodriguez I."/>
            <person name="Ricci J."/>
            <person name="O'Brien C."/>
            <person name="Voordeckers J.W."/>
            <person name="Bini E."/>
            <person name="Vetriani C."/>
        </authorList>
    </citation>
    <scope>NUCLEOTIDE SEQUENCE [LARGE SCALE GENOMIC DNA]</scope>
    <source>
        <strain evidence="2 3">TB-2</strain>
    </source>
</reference>
<name>A0AAI9AH54_9BACT</name>
<gene>
    <name evidence="2" type="ORF">CMTB2_08432</name>
</gene>
<proteinExistence type="predicted"/>
<organism evidence="2 3">
    <name type="scientific">Caminibacter mediatlanticus TB-2</name>
    <dbReference type="NCBI Taxonomy" id="391592"/>
    <lineage>
        <taxon>Bacteria</taxon>
        <taxon>Pseudomonadati</taxon>
        <taxon>Campylobacterota</taxon>
        <taxon>Epsilonproteobacteria</taxon>
        <taxon>Nautiliales</taxon>
        <taxon>Nautiliaceae</taxon>
        <taxon>Caminibacter</taxon>
    </lineage>
</organism>
<evidence type="ECO:0000313" key="3">
    <source>
        <dbReference type="Proteomes" id="UP000003288"/>
    </source>
</evidence>
<dbReference type="EMBL" id="ABCJ01000005">
    <property type="protein sequence ID" value="EDM23548.1"/>
    <property type="molecule type" value="Genomic_DNA"/>
</dbReference>
<feature type="domain" description="Flagellar protein FlgJ N-terminal" evidence="1">
    <location>
        <begin position="54"/>
        <end position="94"/>
    </location>
</feature>
<dbReference type="InterPro" id="IPR019301">
    <property type="entry name" value="Flagellar_prot_FlgJ_N"/>
</dbReference>
<accession>A0AAI9AH54</accession>
<sequence>MQKLLLIKENFMDITNIANYQNKVSFTKTKNLERLKMECDKFEAEILRFFLKEAMDSKNELFPKTPGEKIYKSMYQETLADKMSGNFGYSELLFNYLKDKI</sequence>
<dbReference type="AlphaFoldDB" id="A0AAI9AH54"/>